<dbReference type="AlphaFoldDB" id="A0A8K0P7W6"/>
<dbReference type="Proteomes" id="UP000792457">
    <property type="component" value="Unassembled WGS sequence"/>
</dbReference>
<feature type="non-terminal residue" evidence="1">
    <location>
        <position position="1"/>
    </location>
</feature>
<evidence type="ECO:0000313" key="1">
    <source>
        <dbReference type="EMBL" id="KAG8234019.1"/>
    </source>
</evidence>
<protein>
    <submittedName>
        <fullName evidence="1">Uncharacterized protein</fullName>
    </submittedName>
</protein>
<sequence>MWDMIHQRSKVAYYLIIQIITVNIQPYSIPSNDGANYVSLATDIWTATSNDFQQERAVLRIAPFEGSHTLTRISNQTKNVLKQYYLTRKKIFLALRDSESNLRKLQWKESAAERNIVTHFDHSLLAVRKLKDLHEKLGLQKPKLIQDVPASRNSTYYLLEGNLEKQKSHVTYTVDSEIPKLSHSELSLVEKIVLHLKSFEEIALEMGYHIILNNSNKMRLNLFLFKAR</sequence>
<comment type="caution">
    <text evidence="1">The sequence shown here is derived from an EMBL/GenBank/DDBJ whole genome shotgun (WGS) entry which is preliminary data.</text>
</comment>
<gene>
    <name evidence="1" type="ORF">J437_LFUL013854</name>
</gene>
<organism evidence="1 2">
    <name type="scientific">Ladona fulva</name>
    <name type="common">Scarce chaser dragonfly</name>
    <name type="synonym">Libellula fulva</name>
    <dbReference type="NCBI Taxonomy" id="123851"/>
    <lineage>
        <taxon>Eukaryota</taxon>
        <taxon>Metazoa</taxon>
        <taxon>Ecdysozoa</taxon>
        <taxon>Arthropoda</taxon>
        <taxon>Hexapoda</taxon>
        <taxon>Insecta</taxon>
        <taxon>Pterygota</taxon>
        <taxon>Palaeoptera</taxon>
        <taxon>Odonata</taxon>
        <taxon>Epiprocta</taxon>
        <taxon>Anisoptera</taxon>
        <taxon>Libelluloidea</taxon>
        <taxon>Libellulidae</taxon>
        <taxon>Ladona</taxon>
    </lineage>
</organism>
<dbReference type="EMBL" id="KZ308763">
    <property type="protein sequence ID" value="KAG8234019.1"/>
    <property type="molecule type" value="Genomic_DNA"/>
</dbReference>
<reference evidence="1" key="2">
    <citation type="submission" date="2017-10" db="EMBL/GenBank/DDBJ databases">
        <title>Ladona fulva Genome sequencing and assembly.</title>
        <authorList>
            <person name="Murali S."/>
            <person name="Richards S."/>
            <person name="Bandaranaike D."/>
            <person name="Bellair M."/>
            <person name="Blankenburg K."/>
            <person name="Chao H."/>
            <person name="Dinh H."/>
            <person name="Doddapaneni H."/>
            <person name="Dugan-Rocha S."/>
            <person name="Elkadiri S."/>
            <person name="Gnanaolivu R."/>
            <person name="Hernandez B."/>
            <person name="Skinner E."/>
            <person name="Javaid M."/>
            <person name="Lee S."/>
            <person name="Li M."/>
            <person name="Ming W."/>
            <person name="Munidasa M."/>
            <person name="Muniz J."/>
            <person name="Nguyen L."/>
            <person name="Hughes D."/>
            <person name="Osuji N."/>
            <person name="Pu L.-L."/>
            <person name="Puazo M."/>
            <person name="Qu C."/>
            <person name="Quiroz J."/>
            <person name="Raj R."/>
            <person name="Weissenberger G."/>
            <person name="Xin Y."/>
            <person name="Zou X."/>
            <person name="Han Y."/>
            <person name="Worley K."/>
            <person name="Muzny D."/>
            <person name="Gibbs R."/>
        </authorList>
    </citation>
    <scope>NUCLEOTIDE SEQUENCE</scope>
    <source>
        <strain evidence="1">Sampled in the wild</strain>
    </source>
</reference>
<dbReference type="SUPFAM" id="SSF53098">
    <property type="entry name" value="Ribonuclease H-like"/>
    <property type="match status" value="1"/>
</dbReference>
<name>A0A8K0P7W6_LADFU</name>
<proteinExistence type="predicted"/>
<accession>A0A8K0P7W6</accession>
<dbReference type="InterPro" id="IPR012337">
    <property type="entry name" value="RNaseH-like_sf"/>
</dbReference>
<keyword evidence="2" id="KW-1185">Reference proteome</keyword>
<reference evidence="1" key="1">
    <citation type="submission" date="2013-04" db="EMBL/GenBank/DDBJ databases">
        <authorList>
            <person name="Qu J."/>
            <person name="Murali S.C."/>
            <person name="Bandaranaike D."/>
            <person name="Bellair M."/>
            <person name="Blankenburg K."/>
            <person name="Chao H."/>
            <person name="Dinh H."/>
            <person name="Doddapaneni H."/>
            <person name="Downs B."/>
            <person name="Dugan-Rocha S."/>
            <person name="Elkadiri S."/>
            <person name="Gnanaolivu R.D."/>
            <person name="Hernandez B."/>
            <person name="Javaid M."/>
            <person name="Jayaseelan J.C."/>
            <person name="Lee S."/>
            <person name="Li M."/>
            <person name="Ming W."/>
            <person name="Munidasa M."/>
            <person name="Muniz J."/>
            <person name="Nguyen L."/>
            <person name="Ongeri F."/>
            <person name="Osuji N."/>
            <person name="Pu L.-L."/>
            <person name="Puazo M."/>
            <person name="Qu C."/>
            <person name="Quiroz J."/>
            <person name="Raj R."/>
            <person name="Weissenberger G."/>
            <person name="Xin Y."/>
            <person name="Zou X."/>
            <person name="Han Y."/>
            <person name="Richards S."/>
            <person name="Worley K."/>
            <person name="Muzny D."/>
            <person name="Gibbs R."/>
        </authorList>
    </citation>
    <scope>NUCLEOTIDE SEQUENCE</scope>
    <source>
        <strain evidence="1">Sampled in the wild</strain>
    </source>
</reference>
<dbReference type="OrthoDB" id="1607513at2759"/>
<evidence type="ECO:0000313" key="2">
    <source>
        <dbReference type="Proteomes" id="UP000792457"/>
    </source>
</evidence>